<dbReference type="Pfam" id="PF00285">
    <property type="entry name" value="Citrate_synt"/>
    <property type="match status" value="1"/>
</dbReference>
<organism evidence="11 12">
    <name type="scientific">Pleionea mediterranea</name>
    <dbReference type="NCBI Taxonomy" id="523701"/>
    <lineage>
        <taxon>Bacteria</taxon>
        <taxon>Pseudomonadati</taxon>
        <taxon>Pseudomonadota</taxon>
        <taxon>Gammaproteobacteria</taxon>
        <taxon>Oceanospirillales</taxon>
        <taxon>Pleioneaceae</taxon>
        <taxon>Pleionea</taxon>
    </lineage>
</organism>
<gene>
    <name evidence="11" type="ORF">C8D97_107112</name>
</gene>
<keyword evidence="12" id="KW-1185">Reference proteome</keyword>
<dbReference type="InterPro" id="IPR016143">
    <property type="entry name" value="Citrate_synth-like_sm_a-sub"/>
</dbReference>
<feature type="active site" evidence="9">
    <location>
        <position position="267"/>
    </location>
</feature>
<dbReference type="EMBL" id="QGGU01000007">
    <property type="protein sequence ID" value="PWK49947.1"/>
    <property type="molecule type" value="Genomic_DNA"/>
</dbReference>
<dbReference type="GO" id="GO:0005975">
    <property type="term" value="P:carbohydrate metabolic process"/>
    <property type="evidence" value="ECO:0007669"/>
    <property type="project" value="TreeGrafter"/>
</dbReference>
<comment type="catalytic activity">
    <reaction evidence="7">
        <text>oxaloacetate + acetyl-CoA + H2O = citrate + CoA + H(+)</text>
        <dbReference type="Rhea" id="RHEA:16845"/>
        <dbReference type="ChEBI" id="CHEBI:15377"/>
        <dbReference type="ChEBI" id="CHEBI:15378"/>
        <dbReference type="ChEBI" id="CHEBI:16452"/>
        <dbReference type="ChEBI" id="CHEBI:16947"/>
        <dbReference type="ChEBI" id="CHEBI:57287"/>
        <dbReference type="ChEBI" id="CHEBI:57288"/>
        <dbReference type="EC" id="2.3.3.16"/>
    </reaction>
</comment>
<evidence type="ECO:0000256" key="8">
    <source>
        <dbReference type="PIRNR" id="PIRNR001369"/>
    </source>
</evidence>
<dbReference type="InterPro" id="IPR016142">
    <property type="entry name" value="Citrate_synth-like_lrg_a-sub"/>
</dbReference>
<sequence length="381" mass="42624">MTEQTLPKKKKSVALSGVTAGNTALCTVGRTGNDLAYRGFDILDFAEKAEFEEIAYLLIHGKLPTKAELKNYKSKLKALRGLPLAVQEALECIPAAAHPMDVLRTGCSVLGTVLPEKDDHNESDAKDIADRLMASFGSMLLYWYHFSHNGRRIDVETDDDSIGAHFLHMLHGEKPSESWEKAMHISLILYAEHEFNASTFTSRVIAGTNSDMYSSVCGAIGALRGPKHGGANEVALEIQKRYSSPDEAETDIKERMARKEIVIGFGHPVYTVSDPRNEVIKKVAKKLSEEQGDTNLYNVAERLEKVMWDEKKMFPNLDWFSAVSYHQMGIPTSMFTPIFVMSRITGWAAHIMEQRVDGKIIRPSANYTGPEDLKWVDIDKR</sequence>
<comment type="pathway">
    <text evidence="2">Organic acid metabolism; propanoate degradation.</text>
</comment>
<reference evidence="11 12" key="1">
    <citation type="submission" date="2018-05" db="EMBL/GenBank/DDBJ databases">
        <title>Genomic Encyclopedia of Type Strains, Phase IV (KMG-IV): sequencing the most valuable type-strain genomes for metagenomic binning, comparative biology and taxonomic classification.</title>
        <authorList>
            <person name="Goeker M."/>
        </authorList>
    </citation>
    <scope>NUCLEOTIDE SEQUENCE [LARGE SCALE GENOMIC DNA]</scope>
    <source>
        <strain evidence="11 12">DSM 25350</strain>
    </source>
</reference>
<name>A0A316G691_9GAMM</name>
<comment type="pathway">
    <text evidence="1">Carbohydrate metabolism; tricarboxylic acid cycle; isocitrate from oxaloacetate: step 1/2.</text>
</comment>
<comment type="catalytic activity">
    <reaction evidence="6">
        <text>propanoyl-CoA + oxaloacetate + H2O = (2S,3S)-2-methylcitrate + CoA + H(+)</text>
        <dbReference type="Rhea" id="RHEA:23780"/>
        <dbReference type="ChEBI" id="CHEBI:15377"/>
        <dbReference type="ChEBI" id="CHEBI:15378"/>
        <dbReference type="ChEBI" id="CHEBI:16452"/>
        <dbReference type="ChEBI" id="CHEBI:57287"/>
        <dbReference type="ChEBI" id="CHEBI:57392"/>
        <dbReference type="ChEBI" id="CHEBI:58853"/>
        <dbReference type="EC" id="2.3.3.5"/>
    </reaction>
</comment>
<dbReference type="GO" id="GO:0006099">
    <property type="term" value="P:tricarboxylic acid cycle"/>
    <property type="evidence" value="ECO:0007669"/>
    <property type="project" value="UniProtKB-UniPathway"/>
</dbReference>
<evidence type="ECO:0000256" key="6">
    <source>
        <dbReference type="ARBA" id="ARBA00049052"/>
    </source>
</evidence>
<dbReference type="UniPathway" id="UPA00223">
    <property type="reaction ID" value="UER00717"/>
</dbReference>
<keyword evidence="4" id="KW-0816">Tricarboxylic acid cycle</keyword>
<dbReference type="GO" id="GO:0005737">
    <property type="term" value="C:cytoplasm"/>
    <property type="evidence" value="ECO:0007669"/>
    <property type="project" value="InterPro"/>
</dbReference>
<dbReference type="Gene3D" id="1.10.230.10">
    <property type="entry name" value="Cytochrome P450-Terp, domain 2"/>
    <property type="match status" value="1"/>
</dbReference>
<comment type="similarity">
    <text evidence="3 8 10">Belongs to the citrate synthase family.</text>
</comment>
<dbReference type="GO" id="GO:0050440">
    <property type="term" value="F:2-methylcitrate synthase activity"/>
    <property type="evidence" value="ECO:0007669"/>
    <property type="project" value="UniProtKB-EC"/>
</dbReference>
<dbReference type="SUPFAM" id="SSF48256">
    <property type="entry name" value="Citrate synthase"/>
    <property type="match status" value="1"/>
</dbReference>
<dbReference type="FunFam" id="1.10.580.10:FF:000004">
    <property type="entry name" value="Citrate synthase"/>
    <property type="match status" value="1"/>
</dbReference>
<proteinExistence type="inferred from homology"/>
<evidence type="ECO:0000313" key="11">
    <source>
        <dbReference type="EMBL" id="PWK49947.1"/>
    </source>
</evidence>
<dbReference type="AlphaFoldDB" id="A0A316G691"/>
<dbReference type="PROSITE" id="PS00480">
    <property type="entry name" value="CITRATE_SYNTHASE"/>
    <property type="match status" value="1"/>
</dbReference>
<evidence type="ECO:0000256" key="4">
    <source>
        <dbReference type="ARBA" id="ARBA00022532"/>
    </source>
</evidence>
<dbReference type="RefSeq" id="WP_109763731.1">
    <property type="nucleotide sequence ID" value="NZ_QGGU01000007.1"/>
</dbReference>
<feature type="active site" evidence="9">
    <location>
        <position position="318"/>
    </location>
</feature>
<dbReference type="InterPro" id="IPR019810">
    <property type="entry name" value="Citrate_synthase_AS"/>
</dbReference>
<dbReference type="InterPro" id="IPR002020">
    <property type="entry name" value="Citrate_synthase"/>
</dbReference>
<evidence type="ECO:0000256" key="3">
    <source>
        <dbReference type="ARBA" id="ARBA00010566"/>
    </source>
</evidence>
<evidence type="ECO:0000256" key="7">
    <source>
        <dbReference type="ARBA" id="ARBA00049288"/>
    </source>
</evidence>
<dbReference type="Gene3D" id="1.10.580.10">
    <property type="entry name" value="Citrate Synthase, domain 1"/>
    <property type="match status" value="1"/>
</dbReference>
<dbReference type="NCBIfam" id="NF009006">
    <property type="entry name" value="PRK12351.1"/>
    <property type="match status" value="1"/>
</dbReference>
<keyword evidence="5 8" id="KW-0808">Transferase</keyword>
<evidence type="ECO:0000256" key="5">
    <source>
        <dbReference type="ARBA" id="ARBA00022679"/>
    </source>
</evidence>
<dbReference type="PANTHER" id="PTHR11739:SF25">
    <property type="entry name" value="CITRATE SYNTHASE-RELATED PROTEIN DDB_G0287281"/>
    <property type="match status" value="1"/>
</dbReference>
<comment type="caution">
    <text evidence="11">The sequence shown here is derived from an EMBL/GenBank/DDBJ whole genome shotgun (WGS) entry which is preliminary data.</text>
</comment>
<dbReference type="GO" id="GO:0036440">
    <property type="term" value="F:citrate synthase activity"/>
    <property type="evidence" value="ECO:0007669"/>
    <property type="project" value="UniProtKB-EC"/>
</dbReference>
<evidence type="ECO:0000256" key="9">
    <source>
        <dbReference type="PIRSR" id="PIRSR001369-1"/>
    </source>
</evidence>
<accession>A0A316G691</accession>
<evidence type="ECO:0000313" key="12">
    <source>
        <dbReference type="Proteomes" id="UP000245790"/>
    </source>
</evidence>
<dbReference type="NCBIfam" id="TIGR01800">
    <property type="entry name" value="cit_synth_II"/>
    <property type="match status" value="1"/>
</dbReference>
<dbReference type="PANTHER" id="PTHR11739">
    <property type="entry name" value="CITRATE SYNTHASE"/>
    <property type="match status" value="1"/>
</dbReference>
<evidence type="ECO:0000256" key="1">
    <source>
        <dbReference type="ARBA" id="ARBA00004751"/>
    </source>
</evidence>
<dbReference type="InterPro" id="IPR024176">
    <property type="entry name" value="Citrate_synthase_bac-typ"/>
</dbReference>
<dbReference type="Proteomes" id="UP000245790">
    <property type="component" value="Unassembled WGS sequence"/>
</dbReference>
<dbReference type="InterPro" id="IPR036969">
    <property type="entry name" value="Citrate_synthase_sf"/>
</dbReference>
<evidence type="ECO:0000256" key="2">
    <source>
        <dbReference type="ARBA" id="ARBA00005026"/>
    </source>
</evidence>
<dbReference type="FunFam" id="1.10.230.10:FF:000003">
    <property type="entry name" value="Citrate synthase"/>
    <property type="match status" value="1"/>
</dbReference>
<dbReference type="PRINTS" id="PR00143">
    <property type="entry name" value="CITRTSNTHASE"/>
</dbReference>
<protein>
    <recommendedName>
        <fullName evidence="8">Citrate synthase</fullName>
    </recommendedName>
</protein>
<dbReference type="OrthoDB" id="9800864at2"/>
<dbReference type="GO" id="GO:0019679">
    <property type="term" value="P:propionate metabolic process, methylcitrate cycle"/>
    <property type="evidence" value="ECO:0007669"/>
    <property type="project" value="TreeGrafter"/>
</dbReference>
<dbReference type="PIRSF" id="PIRSF001369">
    <property type="entry name" value="Citrate_synth"/>
    <property type="match status" value="1"/>
</dbReference>
<dbReference type="InterPro" id="IPR011278">
    <property type="entry name" value="2-MeCitrate/Citrate_synth_II"/>
</dbReference>
<evidence type="ECO:0000256" key="10">
    <source>
        <dbReference type="RuleBase" id="RU003406"/>
    </source>
</evidence>